<feature type="domain" description="Aminoacyl-tRNA synthetase class I anticodon-binding" evidence="12">
    <location>
        <begin position="392"/>
        <end position="510"/>
    </location>
</feature>
<dbReference type="HAMAP" id="MF_00022">
    <property type="entry name" value="Glu_tRNA_synth_type1"/>
    <property type="match status" value="1"/>
</dbReference>
<evidence type="ECO:0000256" key="4">
    <source>
        <dbReference type="ARBA" id="ARBA00022598"/>
    </source>
</evidence>
<dbReference type="InterPro" id="IPR008925">
    <property type="entry name" value="aa_tRNA-synth_I_cd-bd_sf"/>
</dbReference>
<dbReference type="EMBL" id="LGRX02019963">
    <property type="protein sequence ID" value="KAK3257932.1"/>
    <property type="molecule type" value="Genomic_DNA"/>
</dbReference>
<feature type="domain" description="Glutamyl/glutaminyl-tRNA synthetase class Ib catalytic" evidence="11">
    <location>
        <begin position="44"/>
        <end position="361"/>
    </location>
</feature>
<dbReference type="GO" id="GO:0008270">
    <property type="term" value="F:zinc ion binding"/>
    <property type="evidence" value="ECO:0007669"/>
    <property type="project" value="InterPro"/>
</dbReference>
<dbReference type="InterPro" id="IPR045462">
    <property type="entry name" value="aa-tRNA-synth_I_cd-bd"/>
</dbReference>
<dbReference type="AlphaFoldDB" id="A0AAE0FDQ1"/>
<evidence type="ECO:0000313" key="14">
    <source>
        <dbReference type="Proteomes" id="UP001190700"/>
    </source>
</evidence>
<evidence type="ECO:0000256" key="7">
    <source>
        <dbReference type="ARBA" id="ARBA00022917"/>
    </source>
</evidence>
<evidence type="ECO:0000256" key="3">
    <source>
        <dbReference type="ARBA" id="ARBA00012835"/>
    </source>
</evidence>
<dbReference type="SUPFAM" id="SSF48163">
    <property type="entry name" value="An anticodon-binding domain of class I aminoacyl-tRNA synthetases"/>
    <property type="match status" value="1"/>
</dbReference>
<evidence type="ECO:0000256" key="10">
    <source>
        <dbReference type="RuleBase" id="RU363037"/>
    </source>
</evidence>
<dbReference type="Gene3D" id="1.10.10.350">
    <property type="match status" value="1"/>
</dbReference>
<comment type="subcellular location">
    <subcellularLocation>
        <location evidence="1">Mitochondrion</location>
    </subcellularLocation>
</comment>
<dbReference type="InterPro" id="IPR014729">
    <property type="entry name" value="Rossmann-like_a/b/a_fold"/>
</dbReference>
<dbReference type="InterPro" id="IPR020058">
    <property type="entry name" value="Glu/Gln-tRNA-synth_Ib_cat-dom"/>
</dbReference>
<dbReference type="InterPro" id="IPR001412">
    <property type="entry name" value="aa-tRNA-synth_I_CS"/>
</dbReference>
<dbReference type="EC" id="6.1.1.17" evidence="3"/>
<dbReference type="GO" id="GO:0048608">
    <property type="term" value="P:reproductive structure development"/>
    <property type="evidence" value="ECO:0007669"/>
    <property type="project" value="UniProtKB-ARBA"/>
</dbReference>
<evidence type="ECO:0000256" key="8">
    <source>
        <dbReference type="ARBA" id="ARBA00023146"/>
    </source>
</evidence>
<dbReference type="InterPro" id="IPR000924">
    <property type="entry name" value="Glu/Gln-tRNA-synth"/>
</dbReference>
<evidence type="ECO:0000259" key="11">
    <source>
        <dbReference type="Pfam" id="PF00749"/>
    </source>
</evidence>
<dbReference type="InterPro" id="IPR004527">
    <property type="entry name" value="Glu-tRNA-ligase_bac/mito"/>
</dbReference>
<reference evidence="13 14" key="1">
    <citation type="journal article" date="2015" name="Genome Biol. Evol.">
        <title>Comparative Genomics of a Bacterivorous Green Alga Reveals Evolutionary Causalities and Consequences of Phago-Mixotrophic Mode of Nutrition.</title>
        <authorList>
            <person name="Burns J.A."/>
            <person name="Paasch A."/>
            <person name="Narechania A."/>
            <person name="Kim E."/>
        </authorList>
    </citation>
    <scope>NUCLEOTIDE SEQUENCE [LARGE SCALE GENOMIC DNA]</scope>
    <source>
        <strain evidence="13 14">PLY_AMNH</strain>
    </source>
</reference>
<sequence length="543" mass="60403">MFQLSTRYMHNRAQPNYISSSPLRCFAALAEDNVATQGGLIADEVRVRFAPSPTGNLHVGGARSALFNWLYAKNMGGKFILRVEDTDTARSTRESEEAMLRDLRWLGLDWDEGPDIGGPHGPYRQSERASIYKELADKLVDEGVAYPCFCTDEELEKMREEAEAKKLPPKYNGKWKTASAEEVQAAFDAGLTPCYRFRVPENQIIAIKDAVRGKVQWNTDTLGDFVLLRSNGLPVYNFCVAVDDAMMKITHVLRAEEHLPNTLRQMLVYKALGFPIPQFGHMSLILAPDRSKLSKRHGATSVGDFQKQGFLANAMVNYLSLLGWNDGSEKEVYTIPELQEAFAIDRINKSPAVFDKVKLSWMNGQHLQGLPEAELNVLLGEALVEQGGFKRADGPFVEGLISTVLDKVELVTDAVEEIRPLLGYPLEECLESKPAQAFVEDNLGELVKAVLEAHESGELARVAQEKDWKGWTKGLGKELGRKGKRLFMPLRILITGRMQGPDVGEQLSLLSIGEGEVVEEGLFMTLDERMATLKTVATDKGII</sequence>
<keyword evidence="5 10" id="KW-0547">Nucleotide-binding</keyword>
<keyword evidence="14" id="KW-1185">Reference proteome</keyword>
<dbReference type="GO" id="GO:0009791">
    <property type="term" value="P:post-embryonic development"/>
    <property type="evidence" value="ECO:0007669"/>
    <property type="project" value="UniProtKB-ARBA"/>
</dbReference>
<organism evidence="13 14">
    <name type="scientific">Cymbomonas tetramitiformis</name>
    <dbReference type="NCBI Taxonomy" id="36881"/>
    <lineage>
        <taxon>Eukaryota</taxon>
        <taxon>Viridiplantae</taxon>
        <taxon>Chlorophyta</taxon>
        <taxon>Pyramimonadophyceae</taxon>
        <taxon>Pyramimonadales</taxon>
        <taxon>Pyramimonadaceae</taxon>
        <taxon>Cymbomonas</taxon>
    </lineage>
</organism>
<dbReference type="InterPro" id="IPR020751">
    <property type="entry name" value="aa-tRNA-synth_I_codon-bd_sub2"/>
</dbReference>
<evidence type="ECO:0000256" key="2">
    <source>
        <dbReference type="ARBA" id="ARBA00007894"/>
    </source>
</evidence>
<keyword evidence="6 10" id="KW-0067">ATP-binding</keyword>
<gene>
    <name evidence="13" type="ORF">CYMTET_33000</name>
</gene>
<evidence type="ECO:0000256" key="5">
    <source>
        <dbReference type="ARBA" id="ARBA00022741"/>
    </source>
</evidence>
<protein>
    <recommendedName>
        <fullName evidence="3">glutamate--tRNA ligase</fullName>
        <ecNumber evidence="3">6.1.1.17</ecNumber>
    </recommendedName>
    <alternativeName>
        <fullName evidence="9">Glutamyl-tRNA synthetase</fullName>
    </alternativeName>
</protein>
<name>A0AAE0FDQ1_9CHLO</name>
<dbReference type="GO" id="GO:0005524">
    <property type="term" value="F:ATP binding"/>
    <property type="evidence" value="ECO:0007669"/>
    <property type="project" value="UniProtKB-KW"/>
</dbReference>
<dbReference type="InterPro" id="IPR033910">
    <property type="entry name" value="GluRS_core"/>
</dbReference>
<comment type="similarity">
    <text evidence="2">Belongs to the class-I aminoacyl-tRNA synthetase family. Glutamate--tRNA ligase type 1 subfamily.</text>
</comment>
<dbReference type="InterPro" id="IPR049940">
    <property type="entry name" value="GluQ/Sye"/>
</dbReference>
<dbReference type="NCBIfam" id="TIGR00464">
    <property type="entry name" value="gltX_bact"/>
    <property type="match status" value="1"/>
</dbReference>
<dbReference type="CDD" id="cd00808">
    <property type="entry name" value="GluRS_core"/>
    <property type="match status" value="1"/>
</dbReference>
<evidence type="ECO:0000259" key="12">
    <source>
        <dbReference type="Pfam" id="PF19269"/>
    </source>
</evidence>
<dbReference type="PANTHER" id="PTHR43311:SF2">
    <property type="entry name" value="GLUTAMATE--TRNA LIGASE, MITOCHONDRIAL-RELATED"/>
    <property type="match status" value="1"/>
</dbReference>
<dbReference type="PRINTS" id="PR00987">
    <property type="entry name" value="TRNASYNTHGLU"/>
</dbReference>
<proteinExistence type="inferred from homology"/>
<dbReference type="PROSITE" id="PS00178">
    <property type="entry name" value="AA_TRNA_LIGASE_I"/>
    <property type="match status" value="1"/>
</dbReference>
<keyword evidence="4 10" id="KW-0436">Ligase</keyword>
<comment type="caution">
    <text evidence="13">The sequence shown here is derived from an EMBL/GenBank/DDBJ whole genome shotgun (WGS) entry which is preliminary data.</text>
</comment>
<evidence type="ECO:0000313" key="13">
    <source>
        <dbReference type="EMBL" id="KAK3257932.1"/>
    </source>
</evidence>
<evidence type="ECO:0000256" key="9">
    <source>
        <dbReference type="ARBA" id="ARBA00030865"/>
    </source>
</evidence>
<evidence type="ECO:0000256" key="1">
    <source>
        <dbReference type="ARBA" id="ARBA00004173"/>
    </source>
</evidence>
<dbReference type="GO" id="GO:0006424">
    <property type="term" value="P:glutamyl-tRNA aminoacylation"/>
    <property type="evidence" value="ECO:0007669"/>
    <property type="project" value="InterPro"/>
</dbReference>
<accession>A0AAE0FDQ1</accession>
<dbReference type="GO" id="GO:0000049">
    <property type="term" value="F:tRNA binding"/>
    <property type="evidence" value="ECO:0007669"/>
    <property type="project" value="InterPro"/>
</dbReference>
<dbReference type="GO" id="GO:0005739">
    <property type="term" value="C:mitochondrion"/>
    <property type="evidence" value="ECO:0007669"/>
    <property type="project" value="UniProtKB-SubCell"/>
</dbReference>
<dbReference type="PANTHER" id="PTHR43311">
    <property type="entry name" value="GLUTAMATE--TRNA LIGASE"/>
    <property type="match status" value="1"/>
</dbReference>
<dbReference type="Gene3D" id="3.40.50.620">
    <property type="entry name" value="HUPs"/>
    <property type="match status" value="1"/>
</dbReference>
<dbReference type="Proteomes" id="UP001190700">
    <property type="component" value="Unassembled WGS sequence"/>
</dbReference>
<dbReference type="FunFam" id="3.40.50.620:FF:000045">
    <property type="entry name" value="Glutamate--tRNA ligase, mitochondrial"/>
    <property type="match status" value="1"/>
</dbReference>
<dbReference type="GO" id="GO:0004818">
    <property type="term" value="F:glutamate-tRNA ligase activity"/>
    <property type="evidence" value="ECO:0007669"/>
    <property type="project" value="UniProtKB-EC"/>
</dbReference>
<keyword evidence="8 10" id="KW-0030">Aminoacyl-tRNA synthetase</keyword>
<dbReference type="Pfam" id="PF00749">
    <property type="entry name" value="tRNA-synt_1c"/>
    <property type="match status" value="1"/>
</dbReference>
<evidence type="ECO:0000256" key="6">
    <source>
        <dbReference type="ARBA" id="ARBA00022840"/>
    </source>
</evidence>
<keyword evidence="7 10" id="KW-0648">Protein biosynthesis</keyword>
<dbReference type="Pfam" id="PF19269">
    <property type="entry name" value="Anticodon_2"/>
    <property type="match status" value="1"/>
</dbReference>
<dbReference type="SUPFAM" id="SSF52374">
    <property type="entry name" value="Nucleotidylyl transferase"/>
    <property type="match status" value="1"/>
</dbReference>